<reference evidence="1" key="1">
    <citation type="submission" date="2023-01" db="EMBL/GenBank/DDBJ databases">
        <authorList>
            <person name="Van Ghelder C."/>
            <person name="Rancurel C."/>
        </authorList>
    </citation>
    <scope>NUCLEOTIDE SEQUENCE</scope>
    <source>
        <strain evidence="1">CNCM I-4278</strain>
    </source>
</reference>
<accession>A0A9W4UL06</accession>
<gene>
    <name evidence="1" type="ORF">PDIGIT_LOCUS9270</name>
</gene>
<dbReference type="EMBL" id="CAOQHR010000006">
    <property type="protein sequence ID" value="CAI6336178.1"/>
    <property type="molecule type" value="Genomic_DNA"/>
</dbReference>
<name>A0A9W4UL06_9PLEO</name>
<sequence>MQVIGGCEILVIAQNSVNTNGLTQSNVFGGKQIHAPQASSHNNMVSVHLLAALQDYTCNSAILFNERGDILFEKSCTCSLGRCDKLLCDNLGFHLPFLGVP</sequence>
<proteinExistence type="predicted"/>
<organism evidence="1 2">
    <name type="scientific">Periconia digitata</name>
    <dbReference type="NCBI Taxonomy" id="1303443"/>
    <lineage>
        <taxon>Eukaryota</taxon>
        <taxon>Fungi</taxon>
        <taxon>Dikarya</taxon>
        <taxon>Ascomycota</taxon>
        <taxon>Pezizomycotina</taxon>
        <taxon>Dothideomycetes</taxon>
        <taxon>Pleosporomycetidae</taxon>
        <taxon>Pleosporales</taxon>
        <taxon>Massarineae</taxon>
        <taxon>Periconiaceae</taxon>
        <taxon>Periconia</taxon>
    </lineage>
</organism>
<evidence type="ECO:0000313" key="1">
    <source>
        <dbReference type="EMBL" id="CAI6336178.1"/>
    </source>
</evidence>
<keyword evidence="2" id="KW-1185">Reference proteome</keyword>
<protein>
    <submittedName>
        <fullName evidence="1">Uncharacterized protein</fullName>
    </submittedName>
</protein>
<comment type="caution">
    <text evidence="1">The sequence shown here is derived from an EMBL/GenBank/DDBJ whole genome shotgun (WGS) entry which is preliminary data.</text>
</comment>
<evidence type="ECO:0000313" key="2">
    <source>
        <dbReference type="Proteomes" id="UP001152607"/>
    </source>
</evidence>
<dbReference type="Proteomes" id="UP001152607">
    <property type="component" value="Unassembled WGS sequence"/>
</dbReference>
<dbReference type="AlphaFoldDB" id="A0A9W4UL06"/>